<evidence type="ECO:0000256" key="3">
    <source>
        <dbReference type="ARBA" id="ARBA00046339"/>
    </source>
</evidence>
<keyword evidence="1" id="KW-0996">Nickel insertion</keyword>
<dbReference type="PANTHER" id="PTHR33620:SF1">
    <property type="entry name" value="UREASE ACCESSORY PROTEIN F"/>
    <property type="match status" value="1"/>
</dbReference>
<evidence type="ECO:0008006" key="5">
    <source>
        <dbReference type="Google" id="ProtNLM"/>
    </source>
</evidence>
<reference evidence="4" key="1">
    <citation type="submission" date="2014-11" db="EMBL/GenBank/DDBJ databases">
        <authorList>
            <person name="Otto D Thomas"/>
            <person name="Naeem Raeece"/>
        </authorList>
    </citation>
    <scope>NUCLEOTIDE SEQUENCE</scope>
</reference>
<dbReference type="EMBL" id="CDMZ01001562">
    <property type="protein sequence ID" value="CEM34464.1"/>
    <property type="molecule type" value="Genomic_DNA"/>
</dbReference>
<evidence type="ECO:0000313" key="4">
    <source>
        <dbReference type="EMBL" id="CEM34464.1"/>
    </source>
</evidence>
<dbReference type="InterPro" id="IPR038277">
    <property type="entry name" value="UreF_sf"/>
</dbReference>
<keyword evidence="2" id="KW-0143">Chaperone</keyword>
<name>A0A0G4GUE8_9ALVE</name>
<comment type="similarity">
    <text evidence="3">Belongs to the UreF family.</text>
</comment>
<sequence>MFYGSFHRASSKLTIGRRVDFWRRHFTRTRHLRMEPSGETRGAAEKHGVDMCGEAGELLTILQLSDSTFPISGFAHSNGYEAYLKNGLLRDVEAFAGFCEEILSNAATLQMPFVSASHTVCSSQVNDDATFDEDEKTHQESELLKRIAALDRRLSASLHNQVAARASVRQGKGLVSIVSDMFPPELQQEKLSACPETCLSASFGSQIGAPPSSSSYYSSSSSSCSSSSPPVVAPSFSEASKTCVQSERRRGRVLGRMRKWCEGNVAGMRGHFACVFGTVCALLNVSLETSQKAFLFALLRTTLTAAVREGSLISATQAQVLLYSSHRRIQELVRRYGQLGCEEAHIRFPLPEISHSTHELFFSKLFTS</sequence>
<gene>
    <name evidence="4" type="ORF">Cvel_23427</name>
</gene>
<dbReference type="Pfam" id="PF01730">
    <property type="entry name" value="UreF"/>
    <property type="match status" value="1"/>
</dbReference>
<organism evidence="4">
    <name type="scientific">Chromera velia CCMP2878</name>
    <dbReference type="NCBI Taxonomy" id="1169474"/>
    <lineage>
        <taxon>Eukaryota</taxon>
        <taxon>Sar</taxon>
        <taxon>Alveolata</taxon>
        <taxon>Colpodellida</taxon>
        <taxon>Chromeraceae</taxon>
        <taxon>Chromera</taxon>
    </lineage>
</organism>
<accession>A0A0G4GUE8</accession>
<evidence type="ECO:0000256" key="2">
    <source>
        <dbReference type="ARBA" id="ARBA00023186"/>
    </source>
</evidence>
<dbReference type="AlphaFoldDB" id="A0A0G4GUE8"/>
<protein>
    <recommendedName>
        <fullName evidence="5">Urease accessory protein UreF</fullName>
    </recommendedName>
</protein>
<proteinExistence type="inferred from homology"/>
<dbReference type="GO" id="GO:0016151">
    <property type="term" value="F:nickel cation binding"/>
    <property type="evidence" value="ECO:0007669"/>
    <property type="project" value="InterPro"/>
</dbReference>
<dbReference type="VEuPathDB" id="CryptoDB:Cvel_23427"/>
<dbReference type="Gene3D" id="1.10.4190.10">
    <property type="entry name" value="Urease accessory protein UreF"/>
    <property type="match status" value="1"/>
</dbReference>
<dbReference type="PANTHER" id="PTHR33620">
    <property type="entry name" value="UREASE ACCESSORY PROTEIN F"/>
    <property type="match status" value="1"/>
</dbReference>
<evidence type="ECO:0000256" key="1">
    <source>
        <dbReference type="ARBA" id="ARBA00022988"/>
    </source>
</evidence>
<dbReference type="InterPro" id="IPR002639">
    <property type="entry name" value="UreF"/>
</dbReference>